<organism evidence="1 2">
    <name type="scientific">Protopolystoma xenopodis</name>
    <dbReference type="NCBI Taxonomy" id="117903"/>
    <lineage>
        <taxon>Eukaryota</taxon>
        <taxon>Metazoa</taxon>
        <taxon>Spiralia</taxon>
        <taxon>Lophotrochozoa</taxon>
        <taxon>Platyhelminthes</taxon>
        <taxon>Monogenea</taxon>
        <taxon>Polyopisthocotylea</taxon>
        <taxon>Polystomatidea</taxon>
        <taxon>Polystomatidae</taxon>
        <taxon>Protopolystoma</taxon>
    </lineage>
</organism>
<gene>
    <name evidence="1" type="ORF">PXEA_LOCUS3150</name>
</gene>
<evidence type="ECO:0000313" key="2">
    <source>
        <dbReference type="Proteomes" id="UP000784294"/>
    </source>
</evidence>
<protein>
    <submittedName>
        <fullName evidence="1">Uncharacterized protein</fullName>
    </submittedName>
</protein>
<sequence>MQFSGPSLVAGVFAKFRANRATPETGPPTDDFSVHRRTRLGSGRRTGAAMRTVVGSTALSLPGATESCQPVAAALMLANTCMNSMSDTLSPF</sequence>
<reference evidence="1" key="1">
    <citation type="submission" date="2018-11" db="EMBL/GenBank/DDBJ databases">
        <authorList>
            <consortium name="Pathogen Informatics"/>
        </authorList>
    </citation>
    <scope>NUCLEOTIDE SEQUENCE</scope>
</reference>
<keyword evidence="2" id="KW-1185">Reference proteome</keyword>
<dbReference type="EMBL" id="CAAALY010007042">
    <property type="protein sequence ID" value="VEL09710.1"/>
    <property type="molecule type" value="Genomic_DNA"/>
</dbReference>
<dbReference type="AlphaFoldDB" id="A0A448WEE9"/>
<proteinExistence type="predicted"/>
<dbReference type="Proteomes" id="UP000784294">
    <property type="component" value="Unassembled WGS sequence"/>
</dbReference>
<name>A0A448WEE9_9PLAT</name>
<accession>A0A448WEE9</accession>
<comment type="caution">
    <text evidence="1">The sequence shown here is derived from an EMBL/GenBank/DDBJ whole genome shotgun (WGS) entry which is preliminary data.</text>
</comment>
<evidence type="ECO:0000313" key="1">
    <source>
        <dbReference type="EMBL" id="VEL09710.1"/>
    </source>
</evidence>